<evidence type="ECO:0000313" key="3">
    <source>
        <dbReference type="Proteomes" id="UP000261620"/>
    </source>
</evidence>
<organism evidence="2 3">
    <name type="scientific">Mola mola</name>
    <name type="common">Ocean sunfish</name>
    <name type="synonym">Tetraodon mola</name>
    <dbReference type="NCBI Taxonomy" id="94237"/>
    <lineage>
        <taxon>Eukaryota</taxon>
        <taxon>Metazoa</taxon>
        <taxon>Chordata</taxon>
        <taxon>Craniata</taxon>
        <taxon>Vertebrata</taxon>
        <taxon>Euteleostomi</taxon>
        <taxon>Actinopterygii</taxon>
        <taxon>Neopterygii</taxon>
        <taxon>Teleostei</taxon>
        <taxon>Neoteleostei</taxon>
        <taxon>Acanthomorphata</taxon>
        <taxon>Eupercaria</taxon>
        <taxon>Tetraodontiformes</taxon>
        <taxon>Molidae</taxon>
        <taxon>Mola</taxon>
    </lineage>
</organism>
<keyword evidence="3" id="KW-1185">Reference proteome</keyword>
<protein>
    <recommendedName>
        <fullName evidence="1">Tc1-like transposase DDE domain-containing protein</fullName>
    </recommendedName>
</protein>
<proteinExistence type="predicted"/>
<dbReference type="GO" id="GO:0003676">
    <property type="term" value="F:nucleic acid binding"/>
    <property type="evidence" value="ECO:0007669"/>
    <property type="project" value="InterPro"/>
</dbReference>
<dbReference type="Pfam" id="PF13358">
    <property type="entry name" value="DDE_3"/>
    <property type="match status" value="1"/>
</dbReference>
<reference evidence="2" key="2">
    <citation type="submission" date="2025-09" db="UniProtKB">
        <authorList>
            <consortium name="Ensembl"/>
        </authorList>
    </citation>
    <scope>IDENTIFICATION</scope>
</reference>
<evidence type="ECO:0000259" key="1">
    <source>
        <dbReference type="Pfam" id="PF13358"/>
    </source>
</evidence>
<name>A0A3Q3WAC9_MOLML</name>
<dbReference type="Gene3D" id="3.30.420.10">
    <property type="entry name" value="Ribonuclease H-like superfamily/Ribonuclease H"/>
    <property type="match status" value="2"/>
</dbReference>
<accession>A0A3Q3WAC9</accession>
<dbReference type="Ensembl" id="ENSMMOT00000009124.1">
    <property type="protein sequence ID" value="ENSMMOP00000008962.1"/>
    <property type="gene ID" value="ENSMMOG00000006923.1"/>
</dbReference>
<dbReference type="InterPro" id="IPR036397">
    <property type="entry name" value="RNaseH_sf"/>
</dbReference>
<reference evidence="2" key="1">
    <citation type="submission" date="2025-08" db="UniProtKB">
        <authorList>
            <consortium name="Ensembl"/>
        </authorList>
    </citation>
    <scope>IDENTIFICATION</scope>
</reference>
<feature type="domain" description="Tc1-like transposase DDE" evidence="1">
    <location>
        <begin position="71"/>
        <end position="104"/>
    </location>
</feature>
<dbReference type="AlphaFoldDB" id="A0A3Q3WAC9"/>
<dbReference type="STRING" id="94237.ENSMMOP00000008962"/>
<evidence type="ECO:0000313" key="2">
    <source>
        <dbReference type="Ensembl" id="ENSMMOP00000008962.1"/>
    </source>
</evidence>
<dbReference type="Proteomes" id="UP000261620">
    <property type="component" value="Unplaced"/>
</dbReference>
<dbReference type="InterPro" id="IPR038717">
    <property type="entry name" value="Tc1-like_DDE_dom"/>
</dbReference>
<sequence length="125" mass="14658">MRNRNKWRNILWTDESKIVLFGSKGRRKFVRRPPNTEFKPQYTLKTVKHDMGMFLLLWCRAYLPGIVALYQKIKVMEWPAQSPDLNLIENLWGDIKNAVSEAKPRNATVVILPNISLVIHRNVKS</sequence>